<evidence type="ECO:0000313" key="16">
    <source>
        <dbReference type="Proteomes" id="UP000249254"/>
    </source>
</evidence>
<feature type="domain" description="TSCPD" evidence="14">
    <location>
        <begin position="613"/>
        <end position="717"/>
    </location>
</feature>
<feature type="compositionally biased region" description="Low complexity" evidence="13">
    <location>
        <begin position="746"/>
        <end position="757"/>
    </location>
</feature>
<dbReference type="RefSeq" id="WP_111529239.1">
    <property type="nucleotide sequence ID" value="NZ_JBHRSG010000003.1"/>
</dbReference>
<comment type="caution">
    <text evidence="15">The sequence shown here is derived from an EMBL/GenBank/DDBJ whole genome shotgun (WGS) entry which is preliminary data.</text>
</comment>
<proteinExistence type="inferred from homology"/>
<evidence type="ECO:0000256" key="11">
    <source>
        <dbReference type="ARBA" id="ARBA00033050"/>
    </source>
</evidence>
<keyword evidence="8" id="KW-0560">Oxidoreductase</keyword>
<evidence type="ECO:0000256" key="6">
    <source>
        <dbReference type="ARBA" id="ARBA00022634"/>
    </source>
</evidence>
<dbReference type="OrthoDB" id="9762933at2"/>
<organism evidence="15 16">
    <name type="scientific">Phenylobacterium soli</name>
    <dbReference type="NCBI Taxonomy" id="2170551"/>
    <lineage>
        <taxon>Bacteria</taxon>
        <taxon>Pseudomonadati</taxon>
        <taxon>Pseudomonadota</taxon>
        <taxon>Alphaproteobacteria</taxon>
        <taxon>Caulobacterales</taxon>
        <taxon>Caulobacteraceae</taxon>
        <taxon>Phenylobacterium</taxon>
    </lineage>
</organism>
<keyword evidence="9" id="KW-0170">Cobalt</keyword>
<dbReference type="GO" id="GO:0004748">
    <property type="term" value="F:ribonucleoside-diphosphate reductase activity, thioredoxin disulfide as acceptor"/>
    <property type="evidence" value="ECO:0007669"/>
    <property type="project" value="UniProtKB-EC"/>
</dbReference>
<keyword evidence="16" id="KW-1185">Reference proteome</keyword>
<dbReference type="EC" id="1.17.4.1" evidence="3"/>
<evidence type="ECO:0000256" key="7">
    <source>
        <dbReference type="ARBA" id="ARBA00022741"/>
    </source>
</evidence>
<evidence type="ECO:0000256" key="2">
    <source>
        <dbReference type="ARBA" id="ARBA00007405"/>
    </source>
</evidence>
<evidence type="ECO:0000256" key="13">
    <source>
        <dbReference type="SAM" id="MobiDB-lite"/>
    </source>
</evidence>
<dbReference type="Proteomes" id="UP000249254">
    <property type="component" value="Unassembled WGS sequence"/>
</dbReference>
<gene>
    <name evidence="15" type="ORF">DJ017_13695</name>
</gene>
<name>A0A328AM34_9CAUL</name>
<evidence type="ECO:0000259" key="14">
    <source>
        <dbReference type="Pfam" id="PF12637"/>
    </source>
</evidence>
<evidence type="ECO:0000256" key="3">
    <source>
        <dbReference type="ARBA" id="ARBA00012274"/>
    </source>
</evidence>
<comment type="cofactor">
    <cofactor evidence="1">
        <name>adenosylcob(III)alamin</name>
        <dbReference type="ChEBI" id="CHEBI:18408"/>
    </cofactor>
</comment>
<accession>A0A328AM34</accession>
<evidence type="ECO:0000313" key="15">
    <source>
        <dbReference type="EMBL" id="RAK55491.1"/>
    </source>
</evidence>
<evidence type="ECO:0000256" key="5">
    <source>
        <dbReference type="ARBA" id="ARBA00022628"/>
    </source>
</evidence>
<reference evidence="16" key="1">
    <citation type="submission" date="2018-05" db="EMBL/GenBank/DDBJ databases">
        <authorList>
            <person name="Li X."/>
        </authorList>
    </citation>
    <scope>NUCLEOTIDE SEQUENCE [LARGE SCALE GENOMIC DNA]</scope>
    <source>
        <strain evidence="16">LX32</strain>
    </source>
</reference>
<comment type="catalytic activity">
    <reaction evidence="12">
        <text>a 2'-deoxyribonucleoside 5'-diphosphate + [thioredoxin]-disulfide + H2O = a ribonucleoside 5'-diphosphate + [thioredoxin]-dithiol</text>
        <dbReference type="Rhea" id="RHEA:23252"/>
        <dbReference type="Rhea" id="RHEA-COMP:10698"/>
        <dbReference type="Rhea" id="RHEA-COMP:10700"/>
        <dbReference type="ChEBI" id="CHEBI:15377"/>
        <dbReference type="ChEBI" id="CHEBI:29950"/>
        <dbReference type="ChEBI" id="CHEBI:50058"/>
        <dbReference type="ChEBI" id="CHEBI:57930"/>
        <dbReference type="ChEBI" id="CHEBI:73316"/>
        <dbReference type="EC" id="1.17.4.1"/>
    </reaction>
</comment>
<dbReference type="GO" id="GO:0071897">
    <property type="term" value="P:DNA biosynthetic process"/>
    <property type="evidence" value="ECO:0007669"/>
    <property type="project" value="UniProtKB-KW"/>
</dbReference>
<sequence length="827" mass="85721">MGGDAPKTAIEGRILELGDRLVEVEAPAHWTQAQVEAWMAWAADPASGDLAAAVADDVEALTEAAQAKGLLKDVRARTRFRDDLIEAMLSGAVALGRARGARPPAVIAASDPNLSARLDAHRAEHRGREAAHLAAVALATRLQAVMDAVLRCEGESEACADPRQNVTLARAAEAARAAGARDSVIFEAVALARAGERVWISAEPRPPSDAPALVVGGSPAERAPLALAAWSTGAVALAPDLAIAESVAAGETAVRGAVNLMAFWSEGAFDVPAFEAAVELTARALRAATDAPAVLALAGLGDWLVSHGLDYASEGARETALELYRTAAATAGGLDVGLAAFDDPELQLRLGAGGLSAAPWSGPVVLAEAADGEAVRTLSEAAQRGLAMVGADRQAAHRRVLGHGDLADAPGVGRAALIARGFTDHEVTAVEAALPFVDRLTDAFCPAVVGDGFVRDVLGASSEQLEDPRLDVLGLAGFTRTEVAEAEGHALGHASLTGADFLSPDQEAVFRTAAELGTEAHLAMLQAIAPALAVPPTAEIALPWRATPADVLAALSGAAVTLRIRREAAPADAVLDLPAGIEPRAAREAAPPPPPEERIVERVVERERVRRKLPDRRKGYIQKASVGGHKVYLHTGEYDDGELGEIFIDMHKEGAAFRSLMNNFAIAISIGLQYGVPLDEFVDAFVFTRFEPAGPVTGNDTVKSATSILDYIFRELGISYLGRHDLGSDDENALNADGLGHGKGGPAAPSEEPQPASRFISRGFSRGAAPDNLVFLPVANRPAGGMVLEAADVCAACGDVAVVRKGASLICESCGARAGRLSEDQGG</sequence>
<dbReference type="InterPro" id="IPR050862">
    <property type="entry name" value="RdRp_reductase_class-2"/>
</dbReference>
<evidence type="ECO:0000256" key="10">
    <source>
        <dbReference type="ARBA" id="ARBA00025437"/>
    </source>
</evidence>
<dbReference type="Pfam" id="PF12637">
    <property type="entry name" value="TSCPD"/>
    <property type="match status" value="1"/>
</dbReference>
<dbReference type="EMBL" id="QFYQ01000001">
    <property type="protein sequence ID" value="RAK55491.1"/>
    <property type="molecule type" value="Genomic_DNA"/>
</dbReference>
<dbReference type="InterPro" id="IPR024434">
    <property type="entry name" value="TSCPD_dom"/>
</dbReference>
<dbReference type="AlphaFoldDB" id="A0A328AM34"/>
<dbReference type="PANTHER" id="PTHR43371:SF1">
    <property type="entry name" value="RIBONUCLEOSIDE-DIPHOSPHATE REDUCTASE"/>
    <property type="match status" value="1"/>
</dbReference>
<evidence type="ECO:0000256" key="8">
    <source>
        <dbReference type="ARBA" id="ARBA00023002"/>
    </source>
</evidence>
<feature type="region of interest" description="Disordered" evidence="13">
    <location>
        <begin position="732"/>
        <end position="758"/>
    </location>
</feature>
<evidence type="ECO:0000256" key="9">
    <source>
        <dbReference type="ARBA" id="ARBA00023285"/>
    </source>
</evidence>
<evidence type="ECO:0000256" key="12">
    <source>
        <dbReference type="ARBA" id="ARBA00047754"/>
    </source>
</evidence>
<keyword evidence="6" id="KW-0237">DNA synthesis</keyword>
<comment type="similarity">
    <text evidence="2">Belongs to the ribonucleoside diphosphate reductase class-2 family.</text>
</comment>
<dbReference type="GO" id="GO:0000166">
    <property type="term" value="F:nucleotide binding"/>
    <property type="evidence" value="ECO:0007669"/>
    <property type="project" value="UniProtKB-KW"/>
</dbReference>
<evidence type="ECO:0000256" key="4">
    <source>
        <dbReference type="ARBA" id="ARBA00014409"/>
    </source>
</evidence>
<dbReference type="GO" id="GO:0031419">
    <property type="term" value="F:cobalamin binding"/>
    <property type="evidence" value="ECO:0007669"/>
    <property type="project" value="UniProtKB-KW"/>
</dbReference>
<keyword evidence="7" id="KW-0547">Nucleotide-binding</keyword>
<keyword evidence="5" id="KW-0846">Cobalamin</keyword>
<protein>
    <recommendedName>
        <fullName evidence="4">Vitamin B12-dependent ribonucleotide reductase</fullName>
        <ecNumber evidence="3">1.17.4.1</ecNumber>
    </recommendedName>
    <alternativeName>
        <fullName evidence="11">Ribonucleoside-diphosphate reductase NrdJ</fullName>
    </alternativeName>
</protein>
<evidence type="ECO:0000256" key="1">
    <source>
        <dbReference type="ARBA" id="ARBA00001922"/>
    </source>
</evidence>
<comment type="function">
    <text evidence="10">Catalyzes the reduction of ribonucleotides to deoxyribonucleotides. May function to provide a pool of deoxyribonucleotide precursors for DNA repair during oxygen limitation and/or for immediate growth after restoration of oxygen.</text>
</comment>
<dbReference type="PANTHER" id="PTHR43371">
    <property type="entry name" value="VITAMIN B12-DEPENDENT RIBONUCLEOTIDE REDUCTASE"/>
    <property type="match status" value="1"/>
</dbReference>